<proteinExistence type="predicted"/>
<reference evidence="1 2" key="1">
    <citation type="submission" date="2018-12" db="EMBL/GenBank/DDBJ databases">
        <authorList>
            <consortium name="Pathogen Informatics"/>
        </authorList>
    </citation>
    <scope>NUCLEOTIDE SEQUENCE [LARGE SCALE GENOMIC DNA]</scope>
    <source>
        <strain evidence="1 2">NCTC8196</strain>
    </source>
</reference>
<organism evidence="1 2">
    <name type="scientific">Escherichia marmotae</name>
    <dbReference type="NCBI Taxonomy" id="1499973"/>
    <lineage>
        <taxon>Bacteria</taxon>
        <taxon>Pseudomonadati</taxon>
        <taxon>Pseudomonadota</taxon>
        <taxon>Gammaproteobacteria</taxon>
        <taxon>Enterobacterales</taxon>
        <taxon>Enterobacteriaceae</taxon>
        <taxon>Escherichia</taxon>
    </lineage>
</organism>
<evidence type="ECO:0000313" key="1">
    <source>
        <dbReference type="EMBL" id="VED79803.1"/>
    </source>
</evidence>
<dbReference type="AlphaFoldDB" id="A0A7Z9CYP9"/>
<protein>
    <submittedName>
        <fullName evidence="1">Uncharacterized protein</fullName>
    </submittedName>
</protein>
<evidence type="ECO:0000313" key="2">
    <source>
        <dbReference type="Proteomes" id="UP000277464"/>
    </source>
</evidence>
<dbReference type="EMBL" id="LR134270">
    <property type="protein sequence ID" value="VED79803.1"/>
    <property type="molecule type" value="Genomic_DNA"/>
</dbReference>
<sequence>MNTIYRGYVWDSLQDSVKMALLQVHNFVDKSQREKWLPRTLGQTRCPGKSMGREKIVKNNRSVIS</sequence>
<accession>A0A7Z9CYP9</accession>
<name>A0A7Z9CYP9_9ESCH</name>
<dbReference type="Proteomes" id="UP000277464">
    <property type="component" value="Chromosome"/>
</dbReference>
<gene>
    <name evidence="1" type="ORF">NCTC8196_03059</name>
</gene>